<organism evidence="3 4">
    <name type="scientific">Saponaria officinalis</name>
    <name type="common">Common soapwort</name>
    <name type="synonym">Lychnis saponaria</name>
    <dbReference type="NCBI Taxonomy" id="3572"/>
    <lineage>
        <taxon>Eukaryota</taxon>
        <taxon>Viridiplantae</taxon>
        <taxon>Streptophyta</taxon>
        <taxon>Embryophyta</taxon>
        <taxon>Tracheophyta</taxon>
        <taxon>Spermatophyta</taxon>
        <taxon>Magnoliopsida</taxon>
        <taxon>eudicotyledons</taxon>
        <taxon>Gunneridae</taxon>
        <taxon>Pentapetalae</taxon>
        <taxon>Caryophyllales</taxon>
        <taxon>Caryophyllaceae</taxon>
        <taxon>Caryophylleae</taxon>
        <taxon>Saponaria</taxon>
    </lineage>
</organism>
<keyword evidence="1" id="KW-0732">Signal</keyword>
<feature type="domain" description="Bifunctional inhibitor/plant lipid transfer protein/seed storage helical" evidence="2">
    <location>
        <begin position="41"/>
        <end position="124"/>
    </location>
</feature>
<evidence type="ECO:0000256" key="1">
    <source>
        <dbReference type="SAM" id="SignalP"/>
    </source>
</evidence>
<keyword evidence="4" id="KW-1185">Reference proteome</keyword>
<dbReference type="InterPro" id="IPR036312">
    <property type="entry name" value="Bifun_inhib/LTP/seed_sf"/>
</dbReference>
<dbReference type="AlphaFoldDB" id="A0AAW1GWU9"/>
<gene>
    <name evidence="3" type="ORF">RND81_13G046700</name>
</gene>
<protein>
    <recommendedName>
        <fullName evidence="2">Bifunctional inhibitor/plant lipid transfer protein/seed storage helical domain-containing protein</fullName>
    </recommendedName>
</protein>
<dbReference type="Pfam" id="PF14368">
    <property type="entry name" value="LTP_2"/>
    <property type="match status" value="1"/>
</dbReference>
<evidence type="ECO:0000313" key="3">
    <source>
        <dbReference type="EMBL" id="KAK9668272.1"/>
    </source>
</evidence>
<dbReference type="InterPro" id="IPR016140">
    <property type="entry name" value="Bifunc_inhib/LTP/seed_store"/>
</dbReference>
<evidence type="ECO:0000259" key="2">
    <source>
        <dbReference type="Pfam" id="PF14368"/>
    </source>
</evidence>
<reference evidence="3" key="1">
    <citation type="submission" date="2024-03" db="EMBL/GenBank/DDBJ databases">
        <title>WGS assembly of Saponaria officinalis var. Norfolk2.</title>
        <authorList>
            <person name="Jenkins J."/>
            <person name="Shu S."/>
            <person name="Grimwood J."/>
            <person name="Barry K."/>
            <person name="Goodstein D."/>
            <person name="Schmutz J."/>
            <person name="Leebens-Mack J."/>
            <person name="Osbourn A."/>
        </authorList>
    </citation>
    <scope>NUCLEOTIDE SEQUENCE [LARGE SCALE GENOMIC DNA]</scope>
    <source>
        <strain evidence="3">JIC</strain>
    </source>
</reference>
<sequence length="153" mass="16306">MLRGNTNFLTVAVVVTVVVMHSSLQASAEESLPPMPSYVAPLAPACLTKYMDCVNEYLKSIDFKLADAKAAEPKPICCPELTAVIENDRKCYCEATGAFIATNATEVDKLYKVCNVGVSAKTVCQDTNGATSGTKWIGTICGSMLLLAGLLLY</sequence>
<dbReference type="EMBL" id="JBDFQZ010000013">
    <property type="protein sequence ID" value="KAK9668272.1"/>
    <property type="molecule type" value="Genomic_DNA"/>
</dbReference>
<proteinExistence type="predicted"/>
<accession>A0AAW1GWU9</accession>
<comment type="caution">
    <text evidence="3">The sequence shown here is derived from an EMBL/GenBank/DDBJ whole genome shotgun (WGS) entry which is preliminary data.</text>
</comment>
<dbReference type="SUPFAM" id="SSF47699">
    <property type="entry name" value="Bifunctional inhibitor/lipid-transfer protein/seed storage 2S albumin"/>
    <property type="match status" value="1"/>
</dbReference>
<evidence type="ECO:0000313" key="4">
    <source>
        <dbReference type="Proteomes" id="UP001443914"/>
    </source>
</evidence>
<feature type="signal peptide" evidence="1">
    <location>
        <begin position="1"/>
        <end position="28"/>
    </location>
</feature>
<feature type="chain" id="PRO_5043867110" description="Bifunctional inhibitor/plant lipid transfer protein/seed storage helical domain-containing protein" evidence="1">
    <location>
        <begin position="29"/>
        <end position="153"/>
    </location>
</feature>
<dbReference type="Proteomes" id="UP001443914">
    <property type="component" value="Unassembled WGS sequence"/>
</dbReference>
<name>A0AAW1GWU9_SAPOF</name>